<evidence type="ECO:0000313" key="3">
    <source>
        <dbReference type="Proteomes" id="UP000054337"/>
    </source>
</evidence>
<protein>
    <submittedName>
        <fullName evidence="2">Uncharacterized protein</fullName>
    </submittedName>
</protein>
<gene>
    <name evidence="2" type="ORF">COCVIDRAFT_33559</name>
</gene>
<evidence type="ECO:0000313" key="2">
    <source>
        <dbReference type="EMBL" id="EUN31981.1"/>
    </source>
</evidence>
<dbReference type="Proteomes" id="UP000054337">
    <property type="component" value="Unassembled WGS sequence"/>
</dbReference>
<accession>W7EUZ1</accession>
<dbReference type="HOGENOM" id="CLU_142360_0_0_1"/>
<dbReference type="EMBL" id="KI968696">
    <property type="protein sequence ID" value="EUN31981.1"/>
    <property type="molecule type" value="Genomic_DNA"/>
</dbReference>
<evidence type="ECO:0000256" key="1">
    <source>
        <dbReference type="SAM" id="MobiDB-lite"/>
    </source>
</evidence>
<dbReference type="GeneID" id="26255252"/>
<organism evidence="2 3">
    <name type="scientific">Bipolaris victoriae (strain FI3)</name>
    <name type="common">Victoria blight of oats agent</name>
    <name type="synonym">Cochliobolus victoriae</name>
    <dbReference type="NCBI Taxonomy" id="930091"/>
    <lineage>
        <taxon>Eukaryota</taxon>
        <taxon>Fungi</taxon>
        <taxon>Dikarya</taxon>
        <taxon>Ascomycota</taxon>
        <taxon>Pezizomycotina</taxon>
        <taxon>Dothideomycetes</taxon>
        <taxon>Pleosporomycetidae</taxon>
        <taxon>Pleosporales</taxon>
        <taxon>Pleosporineae</taxon>
        <taxon>Pleosporaceae</taxon>
        <taxon>Bipolaris</taxon>
    </lineage>
</organism>
<sequence length="113" mass="11542">MAGAGARGAGAAMAAATKQGQHDSSGISISITVIMAVFGQRGEFAAPLGGRRGKPTVGFTRLQPHKQVQEDAHQTSKGMVGRAADRQIGLGQPVAGGRGGGRCLWKGWFAEQG</sequence>
<proteinExistence type="predicted"/>
<dbReference type="RefSeq" id="XP_014561569.1">
    <property type="nucleotide sequence ID" value="XM_014706083.1"/>
</dbReference>
<reference evidence="2 3" key="1">
    <citation type="journal article" date="2013" name="PLoS Genet.">
        <title>Comparative genome structure, secondary metabolite, and effector coding capacity across Cochliobolus pathogens.</title>
        <authorList>
            <person name="Condon B.J."/>
            <person name="Leng Y."/>
            <person name="Wu D."/>
            <person name="Bushley K.E."/>
            <person name="Ohm R.A."/>
            <person name="Otillar R."/>
            <person name="Martin J."/>
            <person name="Schackwitz W."/>
            <person name="Grimwood J."/>
            <person name="MohdZainudin N."/>
            <person name="Xue C."/>
            <person name="Wang R."/>
            <person name="Manning V.A."/>
            <person name="Dhillon B."/>
            <person name="Tu Z.J."/>
            <person name="Steffenson B.J."/>
            <person name="Salamov A."/>
            <person name="Sun H."/>
            <person name="Lowry S."/>
            <person name="LaButti K."/>
            <person name="Han J."/>
            <person name="Copeland A."/>
            <person name="Lindquist E."/>
            <person name="Barry K."/>
            <person name="Schmutz J."/>
            <person name="Baker S.E."/>
            <person name="Ciuffetti L.M."/>
            <person name="Grigoriev I.V."/>
            <person name="Zhong S."/>
            <person name="Turgeon B.G."/>
        </authorList>
    </citation>
    <scope>NUCLEOTIDE SEQUENCE [LARGE SCALE GENOMIC DNA]</scope>
    <source>
        <strain evidence="2 3">FI3</strain>
    </source>
</reference>
<feature type="region of interest" description="Disordered" evidence="1">
    <location>
        <begin position="1"/>
        <end position="24"/>
    </location>
</feature>
<keyword evidence="3" id="KW-1185">Reference proteome</keyword>
<dbReference type="AlphaFoldDB" id="W7EUZ1"/>
<name>W7EUZ1_BIPV3</name>